<keyword evidence="2" id="KW-1185">Reference proteome</keyword>
<dbReference type="AlphaFoldDB" id="A0A9P0HPK0"/>
<organism evidence="1 2">
    <name type="scientific">Nezara viridula</name>
    <name type="common">Southern green stink bug</name>
    <name type="synonym">Cimex viridulus</name>
    <dbReference type="NCBI Taxonomy" id="85310"/>
    <lineage>
        <taxon>Eukaryota</taxon>
        <taxon>Metazoa</taxon>
        <taxon>Ecdysozoa</taxon>
        <taxon>Arthropoda</taxon>
        <taxon>Hexapoda</taxon>
        <taxon>Insecta</taxon>
        <taxon>Pterygota</taxon>
        <taxon>Neoptera</taxon>
        <taxon>Paraneoptera</taxon>
        <taxon>Hemiptera</taxon>
        <taxon>Heteroptera</taxon>
        <taxon>Panheteroptera</taxon>
        <taxon>Pentatomomorpha</taxon>
        <taxon>Pentatomoidea</taxon>
        <taxon>Pentatomidae</taxon>
        <taxon>Pentatominae</taxon>
        <taxon>Nezara</taxon>
    </lineage>
</organism>
<evidence type="ECO:0000313" key="2">
    <source>
        <dbReference type="Proteomes" id="UP001152798"/>
    </source>
</evidence>
<protein>
    <submittedName>
        <fullName evidence="1">Uncharacterized protein</fullName>
    </submittedName>
</protein>
<dbReference type="Proteomes" id="UP001152798">
    <property type="component" value="Chromosome 6"/>
</dbReference>
<gene>
    <name evidence="1" type="ORF">NEZAVI_LOCUS13895</name>
</gene>
<dbReference type="EMBL" id="OV725082">
    <property type="protein sequence ID" value="CAH1405798.1"/>
    <property type="molecule type" value="Genomic_DNA"/>
</dbReference>
<evidence type="ECO:0000313" key="1">
    <source>
        <dbReference type="EMBL" id="CAH1405798.1"/>
    </source>
</evidence>
<proteinExistence type="predicted"/>
<name>A0A9P0HPK0_NEZVI</name>
<reference evidence="1" key="1">
    <citation type="submission" date="2022-01" db="EMBL/GenBank/DDBJ databases">
        <authorList>
            <person name="King R."/>
        </authorList>
    </citation>
    <scope>NUCLEOTIDE SEQUENCE</scope>
</reference>
<accession>A0A9P0HPK0</accession>
<sequence>MQSFLEVFGFFPSCFIVLQK</sequence>